<evidence type="ECO:0000313" key="3">
    <source>
        <dbReference type="EMBL" id="CAD7704259.1"/>
    </source>
</evidence>
<evidence type="ECO:0000313" key="4">
    <source>
        <dbReference type="Proteomes" id="UP000708148"/>
    </source>
</evidence>
<dbReference type="EMBL" id="CAJHUC010002719">
    <property type="protein sequence ID" value="CAD7704259.1"/>
    <property type="molecule type" value="Genomic_DNA"/>
</dbReference>
<accession>A0A8S1JBD1</accession>
<proteinExistence type="predicted"/>
<protein>
    <recommendedName>
        <fullName evidence="5">Bifunctional inhibitor/plant lipid transfer protein/seed storage helical domain-containing protein</fullName>
    </recommendedName>
</protein>
<reference evidence="3" key="1">
    <citation type="submission" date="2020-12" db="EMBL/GenBank/DDBJ databases">
        <authorList>
            <person name="Iha C."/>
        </authorList>
    </citation>
    <scope>NUCLEOTIDE SEQUENCE</scope>
</reference>
<feature type="compositionally biased region" description="Pro residues" evidence="1">
    <location>
        <begin position="126"/>
        <end position="171"/>
    </location>
</feature>
<dbReference type="AlphaFoldDB" id="A0A8S1JBD1"/>
<feature type="signal peptide" evidence="2">
    <location>
        <begin position="1"/>
        <end position="20"/>
    </location>
</feature>
<keyword evidence="4" id="KW-1185">Reference proteome</keyword>
<sequence length="243" mass="24560">MGRFLAAVCLAVAMVAVCNGQIPTFEECDATFDRIGEDSLQSTFTPCALGSSPSASCCSAIASTTGISQGGDLAGCLCQQQVIDGFIGVLETNTLAAAVGFDGPKLMSVLAECGADFVGNNGCAQAPPPPPPPAEPTPEPSTPEPSTPEPSAPTETPEPPSLKPPVRPLTPPATTAEASTGKEVVVTGPDGVQYVIQNAQPGFTYEVVLVPGTSKATAASHPLAGIAGKIPFVNTVLSKLGRR</sequence>
<feature type="chain" id="PRO_5035928155" description="Bifunctional inhibitor/plant lipid transfer protein/seed storage helical domain-containing protein" evidence="2">
    <location>
        <begin position="21"/>
        <end position="243"/>
    </location>
</feature>
<name>A0A8S1JBD1_9CHLO</name>
<organism evidence="3 4">
    <name type="scientific">Ostreobium quekettii</name>
    <dbReference type="NCBI Taxonomy" id="121088"/>
    <lineage>
        <taxon>Eukaryota</taxon>
        <taxon>Viridiplantae</taxon>
        <taxon>Chlorophyta</taxon>
        <taxon>core chlorophytes</taxon>
        <taxon>Ulvophyceae</taxon>
        <taxon>TCBD clade</taxon>
        <taxon>Bryopsidales</taxon>
        <taxon>Ostreobineae</taxon>
        <taxon>Ostreobiaceae</taxon>
        <taxon>Ostreobium</taxon>
    </lineage>
</organism>
<evidence type="ECO:0000256" key="2">
    <source>
        <dbReference type="SAM" id="SignalP"/>
    </source>
</evidence>
<keyword evidence="2" id="KW-0732">Signal</keyword>
<feature type="region of interest" description="Disordered" evidence="1">
    <location>
        <begin position="122"/>
        <end position="182"/>
    </location>
</feature>
<dbReference type="Proteomes" id="UP000708148">
    <property type="component" value="Unassembled WGS sequence"/>
</dbReference>
<gene>
    <name evidence="3" type="ORF">OSTQU699_LOCUS9614</name>
</gene>
<evidence type="ECO:0000256" key="1">
    <source>
        <dbReference type="SAM" id="MobiDB-lite"/>
    </source>
</evidence>
<comment type="caution">
    <text evidence="3">The sequence shown here is derived from an EMBL/GenBank/DDBJ whole genome shotgun (WGS) entry which is preliminary data.</text>
</comment>
<evidence type="ECO:0008006" key="5">
    <source>
        <dbReference type="Google" id="ProtNLM"/>
    </source>
</evidence>